<gene>
    <name evidence="2" type="ORF">GMARGA_LOCUS17066</name>
</gene>
<name>A0ABN7VCQ5_GIGMA</name>
<feature type="coiled-coil region" evidence="1">
    <location>
        <begin position="132"/>
        <end position="159"/>
    </location>
</feature>
<evidence type="ECO:0000256" key="1">
    <source>
        <dbReference type="SAM" id="Coils"/>
    </source>
</evidence>
<keyword evidence="3" id="KW-1185">Reference proteome</keyword>
<protein>
    <submittedName>
        <fullName evidence="2">6789_t:CDS:1</fullName>
    </submittedName>
</protein>
<proteinExistence type="predicted"/>
<evidence type="ECO:0000313" key="2">
    <source>
        <dbReference type="EMBL" id="CAG8757387.1"/>
    </source>
</evidence>
<accession>A0ABN7VCQ5</accession>
<dbReference type="EMBL" id="CAJVQB010012700">
    <property type="protein sequence ID" value="CAG8757387.1"/>
    <property type="molecule type" value="Genomic_DNA"/>
</dbReference>
<keyword evidence="1" id="KW-0175">Coiled coil</keyword>
<comment type="caution">
    <text evidence="2">The sequence shown here is derived from an EMBL/GenBank/DDBJ whole genome shotgun (WGS) entry which is preliminary data.</text>
</comment>
<dbReference type="Proteomes" id="UP000789901">
    <property type="component" value="Unassembled WGS sequence"/>
</dbReference>
<sequence>MFYISQNLTLSGKQTQQDTNWKYEYETYERHMDLIFDEKTRKKLYNTCQRAPEKSSGIAFCFNLFIFIVSSLVPEKSAILDKGSNEVKKFWSGWCQQYAKSDKNKFPPEAQDFLGMHGLYFILPFKTELKFIMNLDDVLEQKSANWESLENQKQKSNNELQSGRTIEDSLQDAIIQIQEKD</sequence>
<evidence type="ECO:0000313" key="3">
    <source>
        <dbReference type="Proteomes" id="UP000789901"/>
    </source>
</evidence>
<reference evidence="2 3" key="1">
    <citation type="submission" date="2021-06" db="EMBL/GenBank/DDBJ databases">
        <authorList>
            <person name="Kallberg Y."/>
            <person name="Tangrot J."/>
            <person name="Rosling A."/>
        </authorList>
    </citation>
    <scope>NUCLEOTIDE SEQUENCE [LARGE SCALE GENOMIC DNA]</scope>
    <source>
        <strain evidence="2 3">120-4 pot B 10/14</strain>
    </source>
</reference>
<organism evidence="2 3">
    <name type="scientific">Gigaspora margarita</name>
    <dbReference type="NCBI Taxonomy" id="4874"/>
    <lineage>
        <taxon>Eukaryota</taxon>
        <taxon>Fungi</taxon>
        <taxon>Fungi incertae sedis</taxon>
        <taxon>Mucoromycota</taxon>
        <taxon>Glomeromycotina</taxon>
        <taxon>Glomeromycetes</taxon>
        <taxon>Diversisporales</taxon>
        <taxon>Gigasporaceae</taxon>
        <taxon>Gigaspora</taxon>
    </lineage>
</organism>